<feature type="binding site" evidence="14">
    <location>
        <begin position="116"/>
        <end position="122"/>
    </location>
    <ligand>
        <name>ATP</name>
        <dbReference type="ChEBI" id="CHEBI:30616"/>
    </ligand>
</feature>
<evidence type="ECO:0000256" key="12">
    <source>
        <dbReference type="ARBA" id="ARBA00023316"/>
    </source>
</evidence>
<evidence type="ECO:0000256" key="4">
    <source>
        <dbReference type="ARBA" id="ARBA00022490"/>
    </source>
</evidence>
<dbReference type="InterPro" id="IPR036615">
    <property type="entry name" value="Mur_ligase_C_dom_sf"/>
</dbReference>
<dbReference type="Pfam" id="PF01225">
    <property type="entry name" value="Mur_ligase"/>
    <property type="match status" value="1"/>
</dbReference>
<comment type="similarity">
    <text evidence="14">Belongs to the MurCDEF family.</text>
</comment>
<dbReference type="Pfam" id="PF08245">
    <property type="entry name" value="Mur_ligase_M"/>
    <property type="match status" value="1"/>
</dbReference>
<evidence type="ECO:0000256" key="11">
    <source>
        <dbReference type="ARBA" id="ARBA00023306"/>
    </source>
</evidence>
<dbReference type="Gene3D" id="3.90.190.20">
    <property type="entry name" value="Mur ligase, C-terminal domain"/>
    <property type="match status" value="1"/>
</dbReference>
<dbReference type="GO" id="GO:0005524">
    <property type="term" value="F:ATP binding"/>
    <property type="evidence" value="ECO:0007669"/>
    <property type="project" value="UniProtKB-UniRule"/>
</dbReference>
<dbReference type="UniPathway" id="UPA00219"/>
<keyword evidence="11 14" id="KW-0131">Cell cycle</keyword>
<evidence type="ECO:0000256" key="13">
    <source>
        <dbReference type="ARBA" id="ARBA00047833"/>
    </source>
</evidence>
<gene>
    <name evidence="14" type="primary">murC</name>
    <name evidence="18" type="ORF">A7A08_00851</name>
</gene>
<comment type="pathway">
    <text evidence="2 14">Cell wall biogenesis; peptidoglycan biosynthesis.</text>
</comment>
<keyword evidence="5 14" id="KW-0436">Ligase</keyword>
<reference evidence="18 19" key="1">
    <citation type="submission" date="2016-07" db="EMBL/GenBank/DDBJ databases">
        <title>Draft genome sequence of Methyloligella halotolerans C2T (VKM B-2706T=CCUG 61687T=DSM 25045T), a halotolerant polyhydroxybutyrate accumulating methylotroph.</title>
        <authorList>
            <person name="Vasilenko O.V."/>
            <person name="Doronina N.V."/>
            <person name="Poroshina M.N."/>
            <person name="Tarlachkov S.V."/>
            <person name="Trotsenko Y.A."/>
        </authorList>
    </citation>
    <scope>NUCLEOTIDE SEQUENCE [LARGE SCALE GENOMIC DNA]</scope>
    <source>
        <strain evidence="18 19">VKM B-2706</strain>
    </source>
</reference>
<dbReference type="Pfam" id="PF02875">
    <property type="entry name" value="Mur_ligase_C"/>
    <property type="match status" value="1"/>
</dbReference>
<keyword evidence="9 14" id="KW-0133">Cell shape</keyword>
<evidence type="ECO:0000256" key="14">
    <source>
        <dbReference type="HAMAP-Rule" id="MF_00046"/>
    </source>
</evidence>
<comment type="caution">
    <text evidence="18">The sequence shown here is derived from an EMBL/GenBank/DDBJ whole genome shotgun (WGS) entry which is preliminary data.</text>
</comment>
<evidence type="ECO:0000259" key="16">
    <source>
        <dbReference type="Pfam" id="PF02875"/>
    </source>
</evidence>
<keyword evidence="19" id="KW-1185">Reference proteome</keyword>
<dbReference type="Gene3D" id="3.40.1190.10">
    <property type="entry name" value="Mur-like, catalytic domain"/>
    <property type="match status" value="1"/>
</dbReference>
<evidence type="ECO:0000256" key="5">
    <source>
        <dbReference type="ARBA" id="ARBA00022598"/>
    </source>
</evidence>
<feature type="domain" description="Mur ligase N-terminal catalytic" evidence="15">
    <location>
        <begin position="12"/>
        <end position="108"/>
    </location>
</feature>
<dbReference type="STRING" id="1177755.A7A08_00851"/>
<dbReference type="GO" id="GO:0009252">
    <property type="term" value="P:peptidoglycan biosynthetic process"/>
    <property type="evidence" value="ECO:0007669"/>
    <property type="project" value="UniProtKB-UniRule"/>
</dbReference>
<dbReference type="RefSeq" id="WP_069094190.1">
    <property type="nucleotide sequence ID" value="NZ_MASI01000001.1"/>
</dbReference>
<keyword evidence="10 14" id="KW-0573">Peptidoglycan synthesis</keyword>
<dbReference type="InterPro" id="IPR000713">
    <property type="entry name" value="Mur_ligase_N"/>
</dbReference>
<evidence type="ECO:0000256" key="8">
    <source>
        <dbReference type="ARBA" id="ARBA00022840"/>
    </source>
</evidence>
<dbReference type="EMBL" id="MASI01000001">
    <property type="protein sequence ID" value="ODA69015.1"/>
    <property type="molecule type" value="Genomic_DNA"/>
</dbReference>
<dbReference type="EC" id="6.3.2.8" evidence="3 14"/>
<dbReference type="InterPro" id="IPR036565">
    <property type="entry name" value="Mur-like_cat_sf"/>
</dbReference>
<name>A0A1E2S3V6_9HYPH</name>
<keyword evidence="6 14" id="KW-0132">Cell division</keyword>
<protein>
    <recommendedName>
        <fullName evidence="3 14">UDP-N-acetylmuramate--L-alanine ligase</fullName>
        <ecNumber evidence="3 14">6.3.2.8</ecNumber>
    </recommendedName>
    <alternativeName>
        <fullName evidence="14">UDP-N-acetylmuramoyl-L-alanine synthetase</fullName>
    </alternativeName>
</protein>
<sequence length="480" mass="51857">MRLPPPEKTGLFHIVGIGGIGMSAIAEVMHTRGYRVQGSDLKDSGNLERLRQKNIRCLIGHDPENVKGIGYLVISSAVKPGNPEFEAAREQGIPIIRRAEMLAELMRDRATVSVTGSHGKTTTTAMIADLLNDGGLDPTVIAGGIINDWGTNARIGEGEWMVVEADESDGTFVKLPTQIGVVTNIDPEHMDYWETTDRLHGAFEQFIDAIPFYGLVVAGIDHPVVRAMLARLGGAANGRRVLTYGVSRDSDIRMTNLRTEGRSMVFDVELGREVRGGPNRYPDVTLPALGHYNALNALAAIGVGIETGLSEAQIRDSLGAFSGVKRRFSLVGEWNGVHFYDDYAHHPVEIAAVLRAARSADAGRVIGIMQPHRYTRLQNLFNEFSACLDDAHTAIVTPVYSAGEAPIPGIDRDEFVASLRRHGHAHVIPVDDEESLAATIANEVEPGDMVVGLGAGTISEWMANLPRRLAEREGGAGGKP</sequence>
<dbReference type="Gene3D" id="3.40.50.720">
    <property type="entry name" value="NAD(P)-binding Rossmann-like Domain"/>
    <property type="match status" value="1"/>
</dbReference>
<dbReference type="SUPFAM" id="SSF51984">
    <property type="entry name" value="MurCD N-terminal domain"/>
    <property type="match status" value="1"/>
</dbReference>
<evidence type="ECO:0000256" key="7">
    <source>
        <dbReference type="ARBA" id="ARBA00022741"/>
    </source>
</evidence>
<dbReference type="GO" id="GO:0051301">
    <property type="term" value="P:cell division"/>
    <property type="evidence" value="ECO:0007669"/>
    <property type="project" value="UniProtKB-KW"/>
</dbReference>
<dbReference type="SUPFAM" id="SSF53244">
    <property type="entry name" value="MurD-like peptide ligases, peptide-binding domain"/>
    <property type="match status" value="1"/>
</dbReference>
<proteinExistence type="inferred from homology"/>
<dbReference type="SUPFAM" id="SSF53623">
    <property type="entry name" value="MurD-like peptide ligases, catalytic domain"/>
    <property type="match status" value="1"/>
</dbReference>
<keyword evidence="8 14" id="KW-0067">ATP-binding</keyword>
<dbReference type="AlphaFoldDB" id="A0A1E2S3V6"/>
<dbReference type="InterPro" id="IPR004101">
    <property type="entry name" value="Mur_ligase_C"/>
</dbReference>
<dbReference type="InterPro" id="IPR050061">
    <property type="entry name" value="MurCDEF_pg_biosynth"/>
</dbReference>
<evidence type="ECO:0000256" key="2">
    <source>
        <dbReference type="ARBA" id="ARBA00004752"/>
    </source>
</evidence>
<evidence type="ECO:0000259" key="15">
    <source>
        <dbReference type="Pfam" id="PF01225"/>
    </source>
</evidence>
<feature type="domain" description="Mur ligase central" evidence="17">
    <location>
        <begin position="114"/>
        <end position="303"/>
    </location>
</feature>
<dbReference type="HAMAP" id="MF_00046">
    <property type="entry name" value="MurC"/>
    <property type="match status" value="1"/>
</dbReference>
<keyword evidence="7 14" id="KW-0547">Nucleotide-binding</keyword>
<dbReference type="PANTHER" id="PTHR43445">
    <property type="entry name" value="UDP-N-ACETYLMURAMATE--L-ALANINE LIGASE-RELATED"/>
    <property type="match status" value="1"/>
</dbReference>
<keyword evidence="4 14" id="KW-0963">Cytoplasm</keyword>
<comment type="subcellular location">
    <subcellularLocation>
        <location evidence="1 14">Cytoplasm</location>
    </subcellularLocation>
</comment>
<dbReference type="NCBIfam" id="TIGR01082">
    <property type="entry name" value="murC"/>
    <property type="match status" value="1"/>
</dbReference>
<evidence type="ECO:0000313" key="19">
    <source>
        <dbReference type="Proteomes" id="UP000095087"/>
    </source>
</evidence>
<evidence type="ECO:0000256" key="3">
    <source>
        <dbReference type="ARBA" id="ARBA00012211"/>
    </source>
</evidence>
<evidence type="ECO:0000256" key="9">
    <source>
        <dbReference type="ARBA" id="ARBA00022960"/>
    </source>
</evidence>
<dbReference type="InterPro" id="IPR005758">
    <property type="entry name" value="UDP-N-AcMur_Ala_ligase_MurC"/>
</dbReference>
<evidence type="ECO:0000259" key="17">
    <source>
        <dbReference type="Pfam" id="PF08245"/>
    </source>
</evidence>
<organism evidence="18 19">
    <name type="scientific">Methyloligella halotolerans</name>
    <dbReference type="NCBI Taxonomy" id="1177755"/>
    <lineage>
        <taxon>Bacteria</taxon>
        <taxon>Pseudomonadati</taxon>
        <taxon>Pseudomonadota</taxon>
        <taxon>Alphaproteobacteria</taxon>
        <taxon>Hyphomicrobiales</taxon>
        <taxon>Hyphomicrobiaceae</taxon>
        <taxon>Methyloligella</taxon>
    </lineage>
</organism>
<dbReference type="PATRIC" id="fig|1177755.3.peg.852"/>
<comment type="catalytic activity">
    <reaction evidence="13 14">
        <text>UDP-N-acetyl-alpha-D-muramate + L-alanine + ATP = UDP-N-acetyl-alpha-D-muramoyl-L-alanine + ADP + phosphate + H(+)</text>
        <dbReference type="Rhea" id="RHEA:23372"/>
        <dbReference type="ChEBI" id="CHEBI:15378"/>
        <dbReference type="ChEBI" id="CHEBI:30616"/>
        <dbReference type="ChEBI" id="CHEBI:43474"/>
        <dbReference type="ChEBI" id="CHEBI:57972"/>
        <dbReference type="ChEBI" id="CHEBI:70757"/>
        <dbReference type="ChEBI" id="CHEBI:83898"/>
        <dbReference type="ChEBI" id="CHEBI:456216"/>
        <dbReference type="EC" id="6.3.2.8"/>
    </reaction>
</comment>
<feature type="domain" description="Mur ligase C-terminal" evidence="16">
    <location>
        <begin position="326"/>
        <end position="456"/>
    </location>
</feature>
<evidence type="ECO:0000256" key="6">
    <source>
        <dbReference type="ARBA" id="ARBA00022618"/>
    </source>
</evidence>
<comment type="function">
    <text evidence="14">Cell wall formation.</text>
</comment>
<dbReference type="OrthoDB" id="9804126at2"/>
<accession>A0A1E2S3V6</accession>
<dbReference type="GO" id="GO:0005737">
    <property type="term" value="C:cytoplasm"/>
    <property type="evidence" value="ECO:0007669"/>
    <property type="project" value="UniProtKB-SubCell"/>
</dbReference>
<dbReference type="Proteomes" id="UP000095087">
    <property type="component" value="Unassembled WGS sequence"/>
</dbReference>
<dbReference type="InterPro" id="IPR013221">
    <property type="entry name" value="Mur_ligase_cen"/>
</dbReference>
<dbReference type="GO" id="GO:0008763">
    <property type="term" value="F:UDP-N-acetylmuramate-L-alanine ligase activity"/>
    <property type="evidence" value="ECO:0007669"/>
    <property type="project" value="UniProtKB-UniRule"/>
</dbReference>
<evidence type="ECO:0000256" key="1">
    <source>
        <dbReference type="ARBA" id="ARBA00004496"/>
    </source>
</evidence>
<keyword evidence="12 14" id="KW-0961">Cell wall biogenesis/degradation</keyword>
<dbReference type="GO" id="GO:0008360">
    <property type="term" value="P:regulation of cell shape"/>
    <property type="evidence" value="ECO:0007669"/>
    <property type="project" value="UniProtKB-KW"/>
</dbReference>
<evidence type="ECO:0000256" key="10">
    <source>
        <dbReference type="ARBA" id="ARBA00022984"/>
    </source>
</evidence>
<evidence type="ECO:0000313" key="18">
    <source>
        <dbReference type="EMBL" id="ODA69015.1"/>
    </source>
</evidence>
<dbReference type="GO" id="GO:0071555">
    <property type="term" value="P:cell wall organization"/>
    <property type="evidence" value="ECO:0007669"/>
    <property type="project" value="UniProtKB-KW"/>
</dbReference>
<dbReference type="PANTHER" id="PTHR43445:SF3">
    <property type="entry name" value="UDP-N-ACETYLMURAMATE--L-ALANINE LIGASE"/>
    <property type="match status" value="1"/>
</dbReference>